<dbReference type="PANTHER" id="PTHR34997">
    <property type="entry name" value="AM15"/>
    <property type="match status" value="1"/>
</dbReference>
<keyword evidence="3" id="KW-1185">Reference proteome</keyword>
<name>A0AA39V605_9LECA</name>
<comment type="caution">
    <text evidence="2">The sequence shown here is derived from an EMBL/GenBank/DDBJ whole genome shotgun (WGS) entry which is preliminary data.</text>
</comment>
<dbReference type="InterPro" id="IPR036779">
    <property type="entry name" value="LysM_dom_sf"/>
</dbReference>
<organism evidence="2 3">
    <name type="scientific">Cladonia borealis</name>
    <dbReference type="NCBI Taxonomy" id="184061"/>
    <lineage>
        <taxon>Eukaryota</taxon>
        <taxon>Fungi</taxon>
        <taxon>Dikarya</taxon>
        <taxon>Ascomycota</taxon>
        <taxon>Pezizomycotina</taxon>
        <taxon>Lecanoromycetes</taxon>
        <taxon>OSLEUM clade</taxon>
        <taxon>Lecanoromycetidae</taxon>
        <taxon>Lecanorales</taxon>
        <taxon>Lecanorineae</taxon>
        <taxon>Cladoniaceae</taxon>
        <taxon>Cladonia</taxon>
    </lineage>
</organism>
<dbReference type="AlphaFoldDB" id="A0AA39V605"/>
<dbReference type="Proteomes" id="UP001166286">
    <property type="component" value="Unassembled WGS sequence"/>
</dbReference>
<reference evidence="2" key="1">
    <citation type="submission" date="2023-03" db="EMBL/GenBank/DDBJ databases">
        <title>Complete genome of Cladonia borealis.</title>
        <authorList>
            <person name="Park H."/>
        </authorList>
    </citation>
    <scope>NUCLEOTIDE SEQUENCE</scope>
    <source>
        <strain evidence="2">ANT050790</strain>
    </source>
</reference>
<sequence>MLLRMRYVSSSLSVFCAAASSLYLNPNSGSLVNRDLPGSDKGYGTYGVPITARNSYDNSIAEMSNTSSTARTPRKTGISLPFTNSSQTQPNTICKSIKQEEEISPHLYNLNVPGKGSCLNSTSSSSATITTLAGQAAPSPTQPGISPSCSKYSQAHQGIQCGQFANASGITADNLYSWNTVLGPTGKGCETHFLTNYYYCVGTTSTSTFPAVKVVTNDSVSAAPKPTQNGISPLCTQYSQAPQGDTCATLNIANDSGINRQQFFTWNEMLGPKGQTCDANYWAKYWYCVGISSAAIGRVSSSSTSNPNPNTMFVSTRYTPLPLILPRNHRRTLTHRSKVETGASASGKVG</sequence>
<accession>A0AA39V605</accession>
<feature type="region of interest" description="Disordered" evidence="1">
    <location>
        <begin position="64"/>
        <end position="87"/>
    </location>
</feature>
<dbReference type="EMBL" id="JAFEKC020000008">
    <property type="protein sequence ID" value="KAK0513329.1"/>
    <property type="molecule type" value="Genomic_DNA"/>
</dbReference>
<dbReference type="Gene3D" id="3.10.350.10">
    <property type="entry name" value="LysM domain"/>
    <property type="match status" value="2"/>
</dbReference>
<evidence type="ECO:0008006" key="4">
    <source>
        <dbReference type="Google" id="ProtNLM"/>
    </source>
</evidence>
<evidence type="ECO:0000313" key="2">
    <source>
        <dbReference type="EMBL" id="KAK0513329.1"/>
    </source>
</evidence>
<evidence type="ECO:0000313" key="3">
    <source>
        <dbReference type="Proteomes" id="UP001166286"/>
    </source>
</evidence>
<protein>
    <recommendedName>
        <fullName evidence="4">LysM domain-containing protein</fullName>
    </recommendedName>
</protein>
<feature type="region of interest" description="Disordered" evidence="1">
    <location>
        <begin position="330"/>
        <end position="350"/>
    </location>
</feature>
<dbReference type="PANTHER" id="PTHR34997:SF1">
    <property type="entry name" value="PEPTIDOGLYCAN-BINDING LYSIN DOMAIN"/>
    <property type="match status" value="1"/>
</dbReference>
<gene>
    <name evidence="2" type="ORF">JMJ35_004315</name>
</gene>
<dbReference type="InterPro" id="IPR052210">
    <property type="entry name" value="LysM1-like"/>
</dbReference>
<dbReference type="GO" id="GO:0008061">
    <property type="term" value="F:chitin binding"/>
    <property type="evidence" value="ECO:0007669"/>
    <property type="project" value="InterPro"/>
</dbReference>
<proteinExistence type="predicted"/>
<evidence type="ECO:0000256" key="1">
    <source>
        <dbReference type="SAM" id="MobiDB-lite"/>
    </source>
</evidence>